<accession>A0A2P6QYV4</accession>
<evidence type="ECO:0000313" key="1">
    <source>
        <dbReference type="EMBL" id="PRQ39367.1"/>
    </source>
</evidence>
<sequence>MNAEFCIVLIGMYAKCGFLNGAEQVFELLQEKNVMAWTALSVDQHNMAPAKKLT</sequence>
<organism evidence="1 2">
    <name type="scientific">Rosa chinensis</name>
    <name type="common">China rose</name>
    <dbReference type="NCBI Taxonomy" id="74649"/>
    <lineage>
        <taxon>Eukaryota</taxon>
        <taxon>Viridiplantae</taxon>
        <taxon>Streptophyta</taxon>
        <taxon>Embryophyta</taxon>
        <taxon>Tracheophyta</taxon>
        <taxon>Spermatophyta</taxon>
        <taxon>Magnoliopsida</taxon>
        <taxon>eudicotyledons</taxon>
        <taxon>Gunneridae</taxon>
        <taxon>Pentapetalae</taxon>
        <taxon>rosids</taxon>
        <taxon>fabids</taxon>
        <taxon>Rosales</taxon>
        <taxon>Rosaceae</taxon>
        <taxon>Rosoideae</taxon>
        <taxon>Rosoideae incertae sedis</taxon>
        <taxon>Rosa</taxon>
    </lineage>
</organism>
<keyword evidence="2" id="KW-1185">Reference proteome</keyword>
<dbReference type="Proteomes" id="UP000238479">
    <property type="component" value="Chromosome 4"/>
</dbReference>
<evidence type="ECO:0000313" key="2">
    <source>
        <dbReference type="Proteomes" id="UP000238479"/>
    </source>
</evidence>
<gene>
    <name evidence="1" type="ORF">RchiOBHm_Chr4g0424401</name>
</gene>
<protein>
    <submittedName>
        <fullName evidence="1">Putative pentatricopeptide</fullName>
    </submittedName>
</protein>
<reference evidence="1 2" key="1">
    <citation type="journal article" date="2018" name="Nat. Genet.">
        <title>The Rosa genome provides new insights in the design of modern roses.</title>
        <authorList>
            <person name="Bendahmane M."/>
        </authorList>
    </citation>
    <scope>NUCLEOTIDE SEQUENCE [LARGE SCALE GENOMIC DNA]</scope>
    <source>
        <strain evidence="2">cv. Old Blush</strain>
    </source>
</reference>
<name>A0A2P6QYV4_ROSCH</name>
<dbReference type="Gramene" id="PRQ39367">
    <property type="protein sequence ID" value="PRQ39367"/>
    <property type="gene ID" value="RchiOBHm_Chr4g0424401"/>
</dbReference>
<dbReference type="EMBL" id="PDCK01000042">
    <property type="protein sequence ID" value="PRQ39367.1"/>
    <property type="molecule type" value="Genomic_DNA"/>
</dbReference>
<comment type="caution">
    <text evidence="1">The sequence shown here is derived from an EMBL/GenBank/DDBJ whole genome shotgun (WGS) entry which is preliminary data.</text>
</comment>
<dbReference type="AlphaFoldDB" id="A0A2P6QYV4"/>
<proteinExistence type="predicted"/>